<comment type="caution">
    <text evidence="2">The sequence shown here is derived from an EMBL/GenBank/DDBJ whole genome shotgun (WGS) entry which is preliminary data.</text>
</comment>
<proteinExistence type="predicted"/>
<evidence type="ECO:0000313" key="2">
    <source>
        <dbReference type="EMBL" id="TCP43014.1"/>
    </source>
</evidence>
<dbReference type="AlphaFoldDB" id="A0A4R2Q525"/>
<accession>A0A4R2Q525</accession>
<feature type="region of interest" description="Disordered" evidence="1">
    <location>
        <begin position="1"/>
        <end position="48"/>
    </location>
</feature>
<feature type="compositionally biased region" description="Basic residues" evidence="1">
    <location>
        <begin position="198"/>
        <end position="222"/>
    </location>
</feature>
<protein>
    <submittedName>
        <fullName evidence="2">Uncharacterized protein</fullName>
    </submittedName>
</protein>
<feature type="region of interest" description="Disordered" evidence="1">
    <location>
        <begin position="178"/>
        <end position="222"/>
    </location>
</feature>
<feature type="region of interest" description="Disordered" evidence="1">
    <location>
        <begin position="64"/>
        <end position="139"/>
    </location>
</feature>
<organism evidence="2 3">
    <name type="scientific">Rhodovulum marinum</name>
    <dbReference type="NCBI Taxonomy" id="320662"/>
    <lineage>
        <taxon>Bacteria</taxon>
        <taxon>Pseudomonadati</taxon>
        <taxon>Pseudomonadota</taxon>
        <taxon>Alphaproteobacteria</taxon>
        <taxon>Rhodobacterales</taxon>
        <taxon>Paracoccaceae</taxon>
        <taxon>Rhodovulum</taxon>
    </lineage>
</organism>
<sequence length="222" mass="22814">MLAGGTVGAGRGAVGQRHPRGADRGGEAVDAGADTPRRHGGLAADRLLGTGLRWLGDRRCGLDRRAETAGGRPRAAGRGGGLDPVGSHVDPPRRAGDDAALGQDAEPQARRPGRPRAGAGLGGRLRRGPRPVHPEGGGLVAARPFETRCVPGARLSRRPWCGDETLCPERRRAAVALGVSRTTASAPRPSCGSPGPGKRGRAPAKAPRAARRSARPRSPGRT</sequence>
<evidence type="ECO:0000256" key="1">
    <source>
        <dbReference type="SAM" id="MobiDB-lite"/>
    </source>
</evidence>
<feature type="compositionally biased region" description="Gly residues" evidence="1">
    <location>
        <begin position="1"/>
        <end position="13"/>
    </location>
</feature>
<gene>
    <name evidence="2" type="ORF">EV662_102206</name>
</gene>
<evidence type="ECO:0000313" key="3">
    <source>
        <dbReference type="Proteomes" id="UP000294835"/>
    </source>
</evidence>
<reference evidence="2 3" key="1">
    <citation type="submission" date="2019-03" db="EMBL/GenBank/DDBJ databases">
        <title>Genomic Encyclopedia of Type Strains, Phase IV (KMG-IV): sequencing the most valuable type-strain genomes for metagenomic binning, comparative biology and taxonomic classification.</title>
        <authorList>
            <person name="Goeker M."/>
        </authorList>
    </citation>
    <scope>NUCLEOTIDE SEQUENCE [LARGE SCALE GENOMIC DNA]</scope>
    <source>
        <strain evidence="2 3">DSM 18063</strain>
    </source>
</reference>
<keyword evidence="3" id="KW-1185">Reference proteome</keyword>
<dbReference type="EMBL" id="SLXP01000002">
    <property type="protein sequence ID" value="TCP43014.1"/>
    <property type="molecule type" value="Genomic_DNA"/>
</dbReference>
<name>A0A4R2Q525_9RHOB</name>
<dbReference type="Proteomes" id="UP000294835">
    <property type="component" value="Unassembled WGS sequence"/>
</dbReference>